<evidence type="ECO:0000256" key="1">
    <source>
        <dbReference type="ARBA" id="ARBA00004245"/>
    </source>
</evidence>
<feature type="domain" description="Gamma tubulin complex component protein N-terminal" evidence="7">
    <location>
        <begin position="1"/>
        <end position="272"/>
    </location>
</feature>
<dbReference type="GO" id="GO:0051225">
    <property type="term" value="P:spindle assembly"/>
    <property type="evidence" value="ECO:0007669"/>
    <property type="project" value="TreeGrafter"/>
</dbReference>
<dbReference type="Proteomes" id="UP000015354">
    <property type="component" value="Unassembled WGS sequence"/>
</dbReference>
<gene>
    <name evidence="8" type="ORF">STCU_00452</name>
</gene>
<dbReference type="OrthoDB" id="5860513at2759"/>
<proteinExistence type="inferred from homology"/>
<dbReference type="GO" id="GO:0043015">
    <property type="term" value="F:gamma-tubulin binding"/>
    <property type="evidence" value="ECO:0007669"/>
    <property type="project" value="InterPro"/>
</dbReference>
<evidence type="ECO:0000256" key="2">
    <source>
        <dbReference type="ARBA" id="ARBA00010337"/>
    </source>
</evidence>
<sequence>MWMGVEETNYFRYQPAALAYEMKGEWGSVPQRRALAVLQECGQLARSIEATLRGTVAAATFLHQSLRSAVRRQMTQYHYFIASIRERQSPPLVFGDLVVAHKRVQPKLWTMRHLLRETEQVKGGEFVSKLQSLVQQGSHRLTALLSEMYVEAVSPLLHMTVAGITKGDVSDPFNEFFIVANHQVDDSADTFWTSKYALRVNMLPTTVTSATAEDILLVTKNVSFIRRCCRAKQWSMDPSIVSEAGRAGFHDLPSVVRRSLVFSNAAVMRIMREEFQLDAVLRMVNAFLLVGYGDFYESLINKLEPVLSKLSQTIPVSRVRDLVSSTLLEVTPYAKHLDPDRFASLHCELVKDDAKLGWDAFVMTMPLPSPLNNLFDRTSTKVYRRLFRMMFKVRVAEVALKKAWRRSVELDRMIGHMRGSAPELSAWREVAADAHLVGLQLNHFVVNLESYLVAEVSTVAWDLLMKAVDRCTSFDDLRIAHNAYLAHLTQRSLLHTDCSAIRMSIENIFTIVREYCGSQALLTSLIERGSGEVHSIRRQYQNLLDSFLQEMSALLSTLEEQHMQFDFLNFLLLRLNFNRYYHDTNLASNTEF</sequence>
<evidence type="ECO:0000259" key="6">
    <source>
        <dbReference type="Pfam" id="PF04130"/>
    </source>
</evidence>
<dbReference type="GO" id="GO:0007020">
    <property type="term" value="P:microtubule nucleation"/>
    <property type="evidence" value="ECO:0007669"/>
    <property type="project" value="InterPro"/>
</dbReference>
<dbReference type="Pfam" id="PF04130">
    <property type="entry name" value="GCP_C_terminal"/>
    <property type="match status" value="1"/>
</dbReference>
<evidence type="ECO:0000313" key="8">
    <source>
        <dbReference type="EMBL" id="EPY36697.1"/>
    </source>
</evidence>
<dbReference type="GO" id="GO:0031122">
    <property type="term" value="P:cytoplasmic microtubule organization"/>
    <property type="evidence" value="ECO:0007669"/>
    <property type="project" value="TreeGrafter"/>
</dbReference>
<evidence type="ECO:0000259" key="7">
    <source>
        <dbReference type="Pfam" id="PF17681"/>
    </source>
</evidence>
<dbReference type="InterPro" id="IPR042241">
    <property type="entry name" value="GCP_C_sf"/>
</dbReference>
<keyword evidence="5" id="KW-0206">Cytoskeleton</keyword>
<dbReference type="AlphaFoldDB" id="S9V0S3"/>
<name>S9V0S3_9TRYP</name>
<dbReference type="Pfam" id="PF17681">
    <property type="entry name" value="GCP_N_terminal"/>
    <property type="match status" value="1"/>
</dbReference>
<dbReference type="PANTHER" id="PTHR19302">
    <property type="entry name" value="GAMMA TUBULIN COMPLEX PROTEIN"/>
    <property type="match status" value="1"/>
</dbReference>
<keyword evidence="4" id="KW-0493">Microtubule</keyword>
<dbReference type="GO" id="GO:0000278">
    <property type="term" value="P:mitotic cell cycle"/>
    <property type="evidence" value="ECO:0007669"/>
    <property type="project" value="TreeGrafter"/>
</dbReference>
<comment type="similarity">
    <text evidence="2">Belongs to the TUBGCP family.</text>
</comment>
<evidence type="ECO:0000313" key="9">
    <source>
        <dbReference type="Proteomes" id="UP000015354"/>
    </source>
</evidence>
<evidence type="ECO:0000256" key="4">
    <source>
        <dbReference type="ARBA" id="ARBA00022701"/>
    </source>
</evidence>
<dbReference type="InterPro" id="IPR007259">
    <property type="entry name" value="GCP"/>
</dbReference>
<dbReference type="GO" id="GO:0000930">
    <property type="term" value="C:gamma-tubulin complex"/>
    <property type="evidence" value="ECO:0007669"/>
    <property type="project" value="TreeGrafter"/>
</dbReference>
<dbReference type="InterPro" id="IPR041470">
    <property type="entry name" value="GCP_N"/>
</dbReference>
<comment type="caution">
    <text evidence="8">The sequence shown here is derived from an EMBL/GenBank/DDBJ whole genome shotgun (WGS) entry which is preliminary data.</text>
</comment>
<dbReference type="GO" id="GO:0051011">
    <property type="term" value="F:microtubule minus-end binding"/>
    <property type="evidence" value="ECO:0007669"/>
    <property type="project" value="TreeGrafter"/>
</dbReference>
<dbReference type="GO" id="GO:0000922">
    <property type="term" value="C:spindle pole"/>
    <property type="evidence" value="ECO:0007669"/>
    <property type="project" value="InterPro"/>
</dbReference>
<dbReference type="InterPro" id="IPR040457">
    <property type="entry name" value="GCP_C"/>
</dbReference>
<dbReference type="Gene3D" id="1.20.120.1900">
    <property type="entry name" value="Gamma-tubulin complex, C-terminal domain"/>
    <property type="match status" value="1"/>
</dbReference>
<keyword evidence="9" id="KW-1185">Reference proteome</keyword>
<comment type="subcellular location">
    <subcellularLocation>
        <location evidence="1">Cytoplasm</location>
        <location evidence="1">Cytoskeleton</location>
    </subcellularLocation>
</comment>
<keyword evidence="3" id="KW-0963">Cytoplasm</keyword>
<evidence type="ECO:0000256" key="5">
    <source>
        <dbReference type="ARBA" id="ARBA00023212"/>
    </source>
</evidence>
<dbReference type="GO" id="GO:0051321">
    <property type="term" value="P:meiotic cell cycle"/>
    <property type="evidence" value="ECO:0007669"/>
    <property type="project" value="TreeGrafter"/>
</dbReference>
<dbReference type="EMBL" id="ATMH01000452">
    <property type="protein sequence ID" value="EPY36697.1"/>
    <property type="molecule type" value="Genomic_DNA"/>
</dbReference>
<feature type="domain" description="Gamma tubulin complex component C-terminal" evidence="6">
    <location>
        <begin position="280"/>
        <end position="581"/>
    </location>
</feature>
<evidence type="ECO:0000256" key="3">
    <source>
        <dbReference type="ARBA" id="ARBA00022490"/>
    </source>
</evidence>
<reference evidence="8 9" key="1">
    <citation type="journal article" date="2013" name="PLoS ONE">
        <title>Predicting the Proteins of Angomonas deanei, Strigomonas culicis and Their Respective Endosymbionts Reveals New Aspects of the Trypanosomatidae Family.</title>
        <authorList>
            <person name="Motta M.C."/>
            <person name="Martins A.C."/>
            <person name="de Souza S.S."/>
            <person name="Catta-Preta C.M."/>
            <person name="Silva R."/>
            <person name="Klein C.C."/>
            <person name="de Almeida L.G."/>
            <person name="de Lima Cunha O."/>
            <person name="Ciapina L.P."/>
            <person name="Brocchi M."/>
            <person name="Colabardini A.C."/>
            <person name="de Araujo Lima B."/>
            <person name="Machado C.R."/>
            <person name="de Almeida Soares C.M."/>
            <person name="Probst C.M."/>
            <person name="de Menezes C.B."/>
            <person name="Thompson C.E."/>
            <person name="Bartholomeu D.C."/>
            <person name="Gradia D.F."/>
            <person name="Pavoni D.P."/>
            <person name="Grisard E.C."/>
            <person name="Fantinatti-Garboggini F."/>
            <person name="Marchini F.K."/>
            <person name="Rodrigues-Luiz G.F."/>
            <person name="Wagner G."/>
            <person name="Goldman G.H."/>
            <person name="Fietto J.L."/>
            <person name="Elias M.C."/>
            <person name="Goldman M.H."/>
            <person name="Sagot M.F."/>
            <person name="Pereira M."/>
            <person name="Stoco P.H."/>
            <person name="de Mendonca-Neto R.P."/>
            <person name="Teixeira S.M."/>
            <person name="Maciel T.E."/>
            <person name="de Oliveira Mendes T.A."/>
            <person name="Urmenyi T.P."/>
            <person name="de Souza W."/>
            <person name="Schenkman S."/>
            <person name="de Vasconcelos A.T."/>
        </authorList>
    </citation>
    <scope>NUCLEOTIDE SEQUENCE [LARGE SCALE GENOMIC DNA]</scope>
</reference>
<organism evidence="8 9">
    <name type="scientific">Strigomonas culicis</name>
    <dbReference type="NCBI Taxonomy" id="28005"/>
    <lineage>
        <taxon>Eukaryota</taxon>
        <taxon>Discoba</taxon>
        <taxon>Euglenozoa</taxon>
        <taxon>Kinetoplastea</taxon>
        <taxon>Metakinetoplastina</taxon>
        <taxon>Trypanosomatida</taxon>
        <taxon>Trypanosomatidae</taxon>
        <taxon>Strigomonadinae</taxon>
        <taxon>Strigomonas</taxon>
    </lineage>
</organism>
<protein>
    <submittedName>
        <fullName evidence="8">Gamma-tubulin complex subunit</fullName>
    </submittedName>
</protein>
<dbReference type="GO" id="GO:0005874">
    <property type="term" value="C:microtubule"/>
    <property type="evidence" value="ECO:0007669"/>
    <property type="project" value="UniProtKB-KW"/>
</dbReference>
<dbReference type="PANTHER" id="PTHR19302:SF14">
    <property type="entry name" value="GAMMA-TUBULIN COMPLEX COMPONENT 3"/>
    <property type="match status" value="1"/>
</dbReference>
<accession>S9V0S3</accession>